<proteinExistence type="predicted"/>
<dbReference type="Proteomes" id="UP000582213">
    <property type="component" value="Unassembled WGS sequence"/>
</dbReference>
<gene>
    <name evidence="1" type="ORF">HNQ62_003069</name>
</gene>
<dbReference type="RefSeq" id="WP_260311266.1">
    <property type="nucleotide sequence ID" value="NZ_CP045484.1"/>
</dbReference>
<evidence type="ECO:0000313" key="1">
    <source>
        <dbReference type="EMBL" id="MBB5255294.1"/>
    </source>
</evidence>
<sequence length="41" mass="5002">MKEVEFKGRKFVVLETKEDFDEFEKVLDKEMKKAEKEKVVH</sequence>
<name>A0A7J9S1B4_SULOH</name>
<dbReference type="EMBL" id="JACHFY010000066">
    <property type="protein sequence ID" value="MBB5255294.1"/>
    <property type="molecule type" value="Genomic_DNA"/>
</dbReference>
<comment type="caution">
    <text evidence="1">The sequence shown here is derived from an EMBL/GenBank/DDBJ whole genome shotgun (WGS) entry which is preliminary data.</text>
</comment>
<accession>A0A7J9S1B4</accession>
<dbReference type="AlphaFoldDB" id="A0A7J9S1B4"/>
<reference evidence="1 2" key="1">
    <citation type="submission" date="2020-08" db="EMBL/GenBank/DDBJ databases">
        <title>Genomic Encyclopedia of Type Strains, Phase IV (KMG-IV): sequencing the most valuable type-strain genomes for metagenomic binning, comparative biology and taxonomic classification.</title>
        <authorList>
            <person name="Goeker M."/>
        </authorList>
    </citation>
    <scope>NUCLEOTIDE SEQUENCE [LARGE SCALE GENOMIC DNA]</scope>
    <source>
        <strain evidence="1 2">DSM 12421</strain>
    </source>
</reference>
<organism evidence="1 2">
    <name type="scientific">Sulfurisphaera ohwakuensis</name>
    <dbReference type="NCBI Taxonomy" id="69656"/>
    <lineage>
        <taxon>Archaea</taxon>
        <taxon>Thermoproteota</taxon>
        <taxon>Thermoprotei</taxon>
        <taxon>Sulfolobales</taxon>
        <taxon>Sulfolobaceae</taxon>
        <taxon>Sulfurisphaera</taxon>
    </lineage>
</organism>
<protein>
    <submittedName>
        <fullName evidence="1">Uncharacterized protein</fullName>
    </submittedName>
</protein>
<dbReference type="GeneID" id="77101412"/>
<evidence type="ECO:0000313" key="2">
    <source>
        <dbReference type="Proteomes" id="UP000582213"/>
    </source>
</evidence>